<organism evidence="1 2">
    <name type="scientific">Trifolium pratense</name>
    <name type="common">Red clover</name>
    <dbReference type="NCBI Taxonomy" id="57577"/>
    <lineage>
        <taxon>Eukaryota</taxon>
        <taxon>Viridiplantae</taxon>
        <taxon>Streptophyta</taxon>
        <taxon>Embryophyta</taxon>
        <taxon>Tracheophyta</taxon>
        <taxon>Spermatophyta</taxon>
        <taxon>Magnoliopsida</taxon>
        <taxon>eudicotyledons</taxon>
        <taxon>Gunneridae</taxon>
        <taxon>Pentapetalae</taxon>
        <taxon>rosids</taxon>
        <taxon>fabids</taxon>
        <taxon>Fabales</taxon>
        <taxon>Fabaceae</taxon>
        <taxon>Papilionoideae</taxon>
        <taxon>50 kb inversion clade</taxon>
        <taxon>NPAAA clade</taxon>
        <taxon>Hologalegina</taxon>
        <taxon>IRL clade</taxon>
        <taxon>Trifolieae</taxon>
        <taxon>Trifolium</taxon>
    </lineage>
</organism>
<dbReference type="EMBL" id="CASHSV030000001">
    <property type="protein sequence ID" value="CAJ2632185.1"/>
    <property type="molecule type" value="Genomic_DNA"/>
</dbReference>
<name>A0ACB0IJ69_TRIPR</name>
<proteinExistence type="predicted"/>
<keyword evidence="2" id="KW-1185">Reference proteome</keyword>
<gene>
    <name evidence="1" type="ORF">MILVUS5_LOCUS3538</name>
</gene>
<sequence length="356" mass="40395">MARSSSVHAGSLLPSPECTTNFVSNQNYNMSQYYNQQRQQALFSNLSSLGFTSKNAAVTLLISAQFRPFQRAILKSKLPGLRECLMTLKADSLQNDILKSIKRSHNTVFNFERKIALPSVHPSLFLKCHISKEEDSLLDKDKIKQLRMNPHEGVKTKFVYEFVRLCDASNEKFLIFSQFHAPLQLIQDQLNSAFNWSNGEVLFMSSNDSTKDKQSIIHSFNDENSKAKVLLAATKACSEGISLVGASRVVLLDVVWNPSVERQAISRAYRIGQKKVVYTYHLLAEGTSEAEKYGKQAEKDRLSELLFSAKNATDNDVSKRRAVNFEDEVLDKMTRHKNLIDMFVKCVVLRKEQDLV</sequence>
<comment type="caution">
    <text evidence="1">The sequence shown here is derived from an EMBL/GenBank/DDBJ whole genome shotgun (WGS) entry which is preliminary data.</text>
</comment>
<evidence type="ECO:0000313" key="2">
    <source>
        <dbReference type="Proteomes" id="UP001177021"/>
    </source>
</evidence>
<dbReference type="Proteomes" id="UP001177021">
    <property type="component" value="Unassembled WGS sequence"/>
</dbReference>
<accession>A0ACB0IJ69</accession>
<reference evidence="1" key="1">
    <citation type="submission" date="2023-10" db="EMBL/GenBank/DDBJ databases">
        <authorList>
            <person name="Rodriguez Cubillos JULIANA M."/>
            <person name="De Vega J."/>
        </authorList>
    </citation>
    <scope>NUCLEOTIDE SEQUENCE</scope>
</reference>
<protein>
    <submittedName>
        <fullName evidence="1">Uncharacterized protein</fullName>
    </submittedName>
</protein>
<evidence type="ECO:0000313" key="1">
    <source>
        <dbReference type="EMBL" id="CAJ2632185.1"/>
    </source>
</evidence>